<evidence type="ECO:0000313" key="1">
    <source>
        <dbReference type="EMBL" id="KAF7377939.1"/>
    </source>
</evidence>
<evidence type="ECO:0000313" key="2">
    <source>
        <dbReference type="Proteomes" id="UP000623467"/>
    </source>
</evidence>
<dbReference type="Proteomes" id="UP000623467">
    <property type="component" value="Unassembled WGS sequence"/>
</dbReference>
<gene>
    <name evidence="1" type="ORF">MSAN_00217800</name>
</gene>
<dbReference type="OrthoDB" id="3004505at2759"/>
<protein>
    <submittedName>
        <fullName evidence="1">Uncharacterized protein</fullName>
    </submittedName>
</protein>
<organism evidence="1 2">
    <name type="scientific">Mycena sanguinolenta</name>
    <dbReference type="NCBI Taxonomy" id="230812"/>
    <lineage>
        <taxon>Eukaryota</taxon>
        <taxon>Fungi</taxon>
        <taxon>Dikarya</taxon>
        <taxon>Basidiomycota</taxon>
        <taxon>Agaricomycotina</taxon>
        <taxon>Agaricomycetes</taxon>
        <taxon>Agaricomycetidae</taxon>
        <taxon>Agaricales</taxon>
        <taxon>Marasmiineae</taxon>
        <taxon>Mycenaceae</taxon>
        <taxon>Mycena</taxon>
    </lineage>
</organism>
<sequence length="254" mass="28848">MPLDNSFFRALALKKVPHFTTSPFEMLPSAGKLSCAQGYGSKCISDAADCDSRTACCDATQLPVNLARRAQNQHRDKLLRLWYVQKRHNPHQSLVPSHLNPLRALLPALDWNSTNTANRPFPTVGWNFQRPLSLPAEWRTRNSCDLAGERLSLGALFRGGLRYHCRVCRKDPLLKQLLLARHWAVKADAAFKSVASRMGEGDDDERDVEAMNSPENMVPRDLDDFDFDDGDVDWDERPLIDYHSPTPCYPLRLF</sequence>
<accession>A0A8H6ZI25</accession>
<proteinExistence type="predicted"/>
<reference evidence="1" key="1">
    <citation type="submission" date="2020-05" db="EMBL/GenBank/DDBJ databases">
        <title>Mycena genomes resolve the evolution of fungal bioluminescence.</title>
        <authorList>
            <person name="Tsai I.J."/>
        </authorList>
    </citation>
    <scope>NUCLEOTIDE SEQUENCE</scope>
    <source>
        <strain evidence="1">160909Yilan</strain>
    </source>
</reference>
<comment type="caution">
    <text evidence="1">The sequence shown here is derived from an EMBL/GenBank/DDBJ whole genome shotgun (WGS) entry which is preliminary data.</text>
</comment>
<name>A0A8H6ZI25_9AGAR</name>
<dbReference type="EMBL" id="JACAZH010000001">
    <property type="protein sequence ID" value="KAF7377939.1"/>
    <property type="molecule type" value="Genomic_DNA"/>
</dbReference>
<keyword evidence="2" id="KW-1185">Reference proteome</keyword>
<dbReference type="AlphaFoldDB" id="A0A8H6ZI25"/>